<dbReference type="OrthoDB" id="4506111at2759"/>
<feature type="compositionally biased region" description="Pro residues" evidence="1">
    <location>
        <begin position="61"/>
        <end position="72"/>
    </location>
</feature>
<evidence type="ECO:0000313" key="2">
    <source>
        <dbReference type="EMBL" id="CEJ56052.1"/>
    </source>
</evidence>
<dbReference type="AlphaFoldDB" id="A0A0F7TJI2"/>
<gene>
    <name evidence="2" type="ORF">PMG11_02277</name>
</gene>
<reference evidence="3" key="1">
    <citation type="journal article" date="2015" name="Genome Announc.">
        <title>Draft genome sequence of the fungus Penicillium brasilianum MG11.</title>
        <authorList>
            <person name="Horn F."/>
            <person name="Linde J."/>
            <person name="Mattern D.J."/>
            <person name="Walther G."/>
            <person name="Guthke R."/>
            <person name="Brakhage A.A."/>
            <person name="Valiante V."/>
        </authorList>
    </citation>
    <scope>NUCLEOTIDE SEQUENCE [LARGE SCALE GENOMIC DNA]</scope>
    <source>
        <strain evidence="3">MG11</strain>
    </source>
</reference>
<evidence type="ECO:0000313" key="3">
    <source>
        <dbReference type="Proteomes" id="UP000042958"/>
    </source>
</evidence>
<feature type="compositionally biased region" description="Polar residues" evidence="1">
    <location>
        <begin position="1"/>
        <end position="11"/>
    </location>
</feature>
<feature type="region of interest" description="Disordered" evidence="1">
    <location>
        <begin position="1"/>
        <end position="76"/>
    </location>
</feature>
<feature type="compositionally biased region" description="Polar residues" evidence="1">
    <location>
        <begin position="355"/>
        <end position="370"/>
    </location>
</feature>
<accession>A0A0F7TJI2</accession>
<name>A0A0F7TJI2_PENBI</name>
<feature type="region of interest" description="Disordered" evidence="1">
    <location>
        <begin position="355"/>
        <end position="375"/>
    </location>
</feature>
<organism evidence="2 3">
    <name type="scientific">Penicillium brasilianum</name>
    <dbReference type="NCBI Taxonomy" id="104259"/>
    <lineage>
        <taxon>Eukaryota</taxon>
        <taxon>Fungi</taxon>
        <taxon>Dikarya</taxon>
        <taxon>Ascomycota</taxon>
        <taxon>Pezizomycotina</taxon>
        <taxon>Eurotiomycetes</taxon>
        <taxon>Eurotiomycetidae</taxon>
        <taxon>Eurotiales</taxon>
        <taxon>Aspergillaceae</taxon>
        <taxon>Penicillium</taxon>
    </lineage>
</organism>
<dbReference type="EMBL" id="CDHK01000002">
    <property type="protein sequence ID" value="CEJ56052.1"/>
    <property type="molecule type" value="Genomic_DNA"/>
</dbReference>
<evidence type="ECO:0000256" key="1">
    <source>
        <dbReference type="SAM" id="MobiDB-lite"/>
    </source>
</evidence>
<sequence>MAPRTRSQTGSMPKKAAPISNPSTTSGTTSRIGRTAVAQAPKGKKQNKRQNPPAENKLSSPKPPPQPSPSKPLPRVGLSETALEFPLAADAPSGQPRIFYGEGAPFPRWRTKLDKRPLGEDLEKDLIRTYPGKTHIPGIAPGSHPRANDYTIGLGCVKWDFEPGSSAGWGTLTGHELYMYACARLREALDDPLSRWQLRDAIRKGENARYIAHVENPVPPLIRFGGTGVLPPNDPLIERIKANARKGELILKNRPKVLDMKQFERPSLAWRPGEIGPDMGEYSRFVERVRNHRFGTFDPPDRQYSTVDPTATLKVETSAERLFNEGAEAAESTAGGNADRQVQHAEGARDIETIENPSALSGQSAATFQAQRAGGDIEERMRKAKRFIKNEQLIFPHRAQAKQRGCGKAANKGPVQELAPGSSRAAKKFAALAGAVSQDPLKLQLPSNEMDEASKYFRMCNDIVDDPEARQKYYPKVEAFRRIRSWAGAVMPVDVGRDVKTNMSKVPTANRPFLKMKKPQEVPRGVKL</sequence>
<proteinExistence type="predicted"/>
<dbReference type="Proteomes" id="UP000042958">
    <property type="component" value="Unassembled WGS sequence"/>
</dbReference>
<keyword evidence="3" id="KW-1185">Reference proteome</keyword>
<protein>
    <submittedName>
        <fullName evidence="2">Uncharacterized protein</fullName>
    </submittedName>
</protein>
<feature type="compositionally biased region" description="Low complexity" evidence="1">
    <location>
        <begin position="23"/>
        <end position="35"/>
    </location>
</feature>